<dbReference type="Gene3D" id="3.30.1330.30">
    <property type="match status" value="1"/>
</dbReference>
<feature type="domain" description="tRNA/rRNA methyltransferase SpoU type" evidence="3">
    <location>
        <begin position="131"/>
        <end position="270"/>
    </location>
</feature>
<dbReference type="Pfam" id="PF00588">
    <property type="entry name" value="SpoU_methylase"/>
    <property type="match status" value="1"/>
</dbReference>
<dbReference type="Proteomes" id="UP000028542">
    <property type="component" value="Unassembled WGS sequence"/>
</dbReference>
<dbReference type="GO" id="GO:0032259">
    <property type="term" value="P:methylation"/>
    <property type="evidence" value="ECO:0007669"/>
    <property type="project" value="UniProtKB-KW"/>
</dbReference>
<dbReference type="Gene3D" id="3.40.1280.10">
    <property type="match status" value="1"/>
</dbReference>
<dbReference type="eggNOG" id="COG0566">
    <property type="taxonomic scope" value="Bacteria"/>
</dbReference>
<dbReference type="AlphaFoldDB" id="A0A084JDK0"/>
<evidence type="ECO:0000256" key="2">
    <source>
        <dbReference type="ARBA" id="ARBA00022679"/>
    </source>
</evidence>
<dbReference type="GO" id="GO:0003723">
    <property type="term" value="F:RNA binding"/>
    <property type="evidence" value="ECO:0007669"/>
    <property type="project" value="InterPro"/>
</dbReference>
<accession>A0A084JDK0</accession>
<dbReference type="GO" id="GO:0008173">
    <property type="term" value="F:RNA methyltransferase activity"/>
    <property type="evidence" value="ECO:0007669"/>
    <property type="project" value="InterPro"/>
</dbReference>
<comment type="caution">
    <text evidence="4">The sequence shown here is derived from an EMBL/GenBank/DDBJ whole genome shotgun (WGS) entry which is preliminary data.</text>
</comment>
<dbReference type="RefSeq" id="WP_035131738.1">
    <property type="nucleotide sequence ID" value="NZ_JPMD01000015.1"/>
</dbReference>
<keyword evidence="1" id="KW-0489">Methyltransferase</keyword>
<dbReference type="InterPro" id="IPR001537">
    <property type="entry name" value="SpoU_MeTrfase"/>
</dbReference>
<dbReference type="GO" id="GO:0006396">
    <property type="term" value="P:RNA processing"/>
    <property type="evidence" value="ECO:0007669"/>
    <property type="project" value="InterPro"/>
</dbReference>
<gene>
    <name evidence="4" type="ORF">IO99_07225</name>
</gene>
<sequence>MGLDIEELGEEFSHLKLVGSKDNSIRLINGIIKNKKVEDEDLFVIEGLWAYEKIIKSNIRIISFVFCLEFIKNKSILDMVKSISMVAENSCLISSNLCKRLSSRDSGEGFFLLCSFPKYDLKDVKLKENNLLVILDGLEKPGNIGTIIRSVDGAGGDGVIICNSKVRKTNQKLIKSSMGSSFMLPVVSSDIELLVRWLKSNGFKIIVTDLKASNNYYDANYKGRIAIIVGNEIHGISEIWNKYECERIIIPMFGGADSLNVGVAATMIVYEASLSQKNLGKRIG</sequence>
<dbReference type="STRING" id="318464.IO99_07225"/>
<dbReference type="EMBL" id="JPMD01000015">
    <property type="protein sequence ID" value="KEZ87034.1"/>
    <property type="molecule type" value="Genomic_DNA"/>
</dbReference>
<evidence type="ECO:0000313" key="4">
    <source>
        <dbReference type="EMBL" id="KEZ87034.1"/>
    </source>
</evidence>
<dbReference type="InterPro" id="IPR029026">
    <property type="entry name" value="tRNA_m1G_MTases_N"/>
</dbReference>
<dbReference type="InterPro" id="IPR051259">
    <property type="entry name" value="rRNA_Methyltransferase"/>
</dbReference>
<dbReference type="SUPFAM" id="SSF75217">
    <property type="entry name" value="alpha/beta knot"/>
    <property type="match status" value="1"/>
</dbReference>
<dbReference type="InterPro" id="IPR029064">
    <property type="entry name" value="Ribosomal_eL30-like_sf"/>
</dbReference>
<dbReference type="CDD" id="cd18104">
    <property type="entry name" value="SpoU-like_RNA-MTase"/>
    <property type="match status" value="1"/>
</dbReference>
<proteinExistence type="predicted"/>
<name>A0A084JDK0_9CLOT</name>
<evidence type="ECO:0000313" key="5">
    <source>
        <dbReference type="Proteomes" id="UP000028542"/>
    </source>
</evidence>
<dbReference type="InterPro" id="IPR029028">
    <property type="entry name" value="Alpha/beta_knot_MTases"/>
</dbReference>
<protein>
    <recommendedName>
        <fullName evidence="3">tRNA/rRNA methyltransferase SpoU type domain-containing protein</fullName>
    </recommendedName>
</protein>
<evidence type="ECO:0000256" key="1">
    <source>
        <dbReference type="ARBA" id="ARBA00022603"/>
    </source>
</evidence>
<keyword evidence="5" id="KW-1185">Reference proteome</keyword>
<reference evidence="4 5" key="1">
    <citation type="submission" date="2014-07" db="EMBL/GenBank/DDBJ databases">
        <title>Draft genome of Clostridium sulfidigenes 113A isolated from sediments associated with methane hydrate from Krishna Godavari basin.</title>
        <authorList>
            <person name="Honkalas V.S."/>
            <person name="Dabir A.P."/>
            <person name="Arora P."/>
            <person name="Dhakephalkar P.K."/>
        </authorList>
    </citation>
    <scope>NUCLEOTIDE SEQUENCE [LARGE SCALE GENOMIC DNA]</scope>
    <source>
        <strain evidence="4 5">113A</strain>
    </source>
</reference>
<dbReference type="PANTHER" id="PTHR43191">
    <property type="entry name" value="RRNA METHYLTRANSFERASE 3"/>
    <property type="match status" value="1"/>
</dbReference>
<organism evidence="4 5">
    <name type="scientific">Clostridium sulfidigenes</name>
    <dbReference type="NCBI Taxonomy" id="318464"/>
    <lineage>
        <taxon>Bacteria</taxon>
        <taxon>Bacillati</taxon>
        <taxon>Bacillota</taxon>
        <taxon>Clostridia</taxon>
        <taxon>Eubacteriales</taxon>
        <taxon>Clostridiaceae</taxon>
        <taxon>Clostridium</taxon>
    </lineage>
</organism>
<dbReference type="PANTHER" id="PTHR43191:SF2">
    <property type="entry name" value="RRNA METHYLTRANSFERASE 3, MITOCHONDRIAL"/>
    <property type="match status" value="1"/>
</dbReference>
<evidence type="ECO:0000259" key="3">
    <source>
        <dbReference type="Pfam" id="PF00588"/>
    </source>
</evidence>
<keyword evidence="2" id="KW-0808">Transferase</keyword>